<evidence type="ECO:0000256" key="4">
    <source>
        <dbReference type="ARBA" id="ARBA00022729"/>
    </source>
</evidence>
<dbReference type="Proteomes" id="UP001162483">
    <property type="component" value="Unassembled WGS sequence"/>
</dbReference>
<proteinExistence type="inferred from homology"/>
<dbReference type="PANTHER" id="PTHR48423:SF1">
    <property type="entry name" value="INTERLEUKIN-27 RECEPTOR SUBUNIT ALPHA"/>
    <property type="match status" value="1"/>
</dbReference>
<evidence type="ECO:0000256" key="3">
    <source>
        <dbReference type="ARBA" id="ARBA00022692"/>
    </source>
</evidence>
<dbReference type="InterPro" id="IPR013783">
    <property type="entry name" value="Ig-like_fold"/>
</dbReference>
<dbReference type="InterPro" id="IPR003961">
    <property type="entry name" value="FN3_dom"/>
</dbReference>
<keyword evidence="9" id="KW-0675">Receptor</keyword>
<keyword evidence="5" id="KW-0677">Repeat</keyword>
<evidence type="ECO:0000256" key="2">
    <source>
        <dbReference type="ARBA" id="ARBA00008921"/>
    </source>
</evidence>
<name>A0ABN9FZW2_9NEOB</name>
<dbReference type="PANTHER" id="PTHR48423">
    <property type="entry name" value="INTERLEUKIN-27 RECEPTOR SUBUNIT ALPHA"/>
    <property type="match status" value="1"/>
</dbReference>
<keyword evidence="4" id="KW-0732">Signal</keyword>
<evidence type="ECO:0000259" key="11">
    <source>
        <dbReference type="PROSITE" id="PS50853"/>
    </source>
</evidence>
<evidence type="ECO:0000256" key="5">
    <source>
        <dbReference type="ARBA" id="ARBA00022737"/>
    </source>
</evidence>
<evidence type="ECO:0000256" key="1">
    <source>
        <dbReference type="ARBA" id="ARBA00004479"/>
    </source>
</evidence>
<evidence type="ECO:0000256" key="7">
    <source>
        <dbReference type="ARBA" id="ARBA00023136"/>
    </source>
</evidence>
<dbReference type="CDD" id="cd00063">
    <property type="entry name" value="FN3"/>
    <property type="match status" value="1"/>
</dbReference>
<dbReference type="InterPro" id="IPR003529">
    <property type="entry name" value="Hematopoietin_rcpt_Gp130_CS"/>
</dbReference>
<organism evidence="12 13">
    <name type="scientific">Staurois parvus</name>
    <dbReference type="NCBI Taxonomy" id="386267"/>
    <lineage>
        <taxon>Eukaryota</taxon>
        <taxon>Metazoa</taxon>
        <taxon>Chordata</taxon>
        <taxon>Craniata</taxon>
        <taxon>Vertebrata</taxon>
        <taxon>Euteleostomi</taxon>
        <taxon>Amphibia</taxon>
        <taxon>Batrachia</taxon>
        <taxon>Anura</taxon>
        <taxon>Neobatrachia</taxon>
        <taxon>Ranoidea</taxon>
        <taxon>Ranidae</taxon>
        <taxon>Staurois</taxon>
    </lineage>
</organism>
<evidence type="ECO:0000313" key="13">
    <source>
        <dbReference type="Proteomes" id="UP001162483"/>
    </source>
</evidence>
<sequence length="264" mass="29666">MSESSLAGWSNWSDALVIQTQEAAPSAPLNVWREIHHNENGQNVMVYWKHPPGFSANGRISHYNIEWWPIDGNILANKTRVSAQQNSYSMNLGRQAHAICITAENGAGVSPAAEIKVPGTSGSGNEVNTERTHGRDGEINVMWRPVPSVRGYVVEWCNSPRSSHCDLQWKKYNSGIHRDVIRSVSFQRGVRYDFQIYGTKEDGEHLLGKLTGYTEELVSSRKPKVETTKIDANSLSLDWSPYSIDETQEGFVIGLHHLCENFRK</sequence>
<gene>
    <name evidence="12" type="ORF">SPARVUS_LOCUS13098176</name>
</gene>
<keyword evidence="6" id="KW-1133">Transmembrane helix</keyword>
<evidence type="ECO:0000256" key="8">
    <source>
        <dbReference type="ARBA" id="ARBA00023157"/>
    </source>
</evidence>
<feature type="domain" description="Fibronectin type-III" evidence="11">
    <location>
        <begin position="27"/>
        <end position="124"/>
    </location>
</feature>
<comment type="subcellular location">
    <subcellularLocation>
        <location evidence="1">Membrane</location>
        <topology evidence="1">Single-pass type I membrane protein</topology>
    </subcellularLocation>
</comment>
<dbReference type="Gene3D" id="2.60.40.10">
    <property type="entry name" value="Immunoglobulins"/>
    <property type="match status" value="2"/>
</dbReference>
<evidence type="ECO:0000256" key="10">
    <source>
        <dbReference type="ARBA" id="ARBA00023180"/>
    </source>
</evidence>
<dbReference type="InterPro" id="IPR036116">
    <property type="entry name" value="FN3_sf"/>
</dbReference>
<evidence type="ECO:0000256" key="9">
    <source>
        <dbReference type="ARBA" id="ARBA00023170"/>
    </source>
</evidence>
<accession>A0ABN9FZW2</accession>
<dbReference type="PROSITE" id="PS01353">
    <property type="entry name" value="HEMATOPO_REC_L_F2"/>
    <property type="match status" value="1"/>
</dbReference>
<keyword evidence="10" id="KW-0325">Glycoprotein</keyword>
<dbReference type="InterPro" id="IPR052672">
    <property type="entry name" value="Type1_Cytokine_Rcpt_Type2"/>
</dbReference>
<evidence type="ECO:0000256" key="6">
    <source>
        <dbReference type="ARBA" id="ARBA00022989"/>
    </source>
</evidence>
<comment type="similarity">
    <text evidence="2">Belongs to the type I cytokine receptor family. Type 2 subfamily.</text>
</comment>
<dbReference type="PROSITE" id="PS50853">
    <property type="entry name" value="FN3"/>
    <property type="match status" value="1"/>
</dbReference>
<keyword evidence="7" id="KW-0472">Membrane</keyword>
<keyword evidence="13" id="KW-1185">Reference proteome</keyword>
<dbReference type="SUPFAM" id="SSF49265">
    <property type="entry name" value="Fibronectin type III"/>
    <property type="match status" value="1"/>
</dbReference>
<comment type="caution">
    <text evidence="12">The sequence shown here is derived from an EMBL/GenBank/DDBJ whole genome shotgun (WGS) entry which is preliminary data.</text>
</comment>
<dbReference type="EMBL" id="CATNWA010017659">
    <property type="protein sequence ID" value="CAI9602222.1"/>
    <property type="molecule type" value="Genomic_DNA"/>
</dbReference>
<reference evidence="12" key="1">
    <citation type="submission" date="2023-05" db="EMBL/GenBank/DDBJ databases">
        <authorList>
            <person name="Stuckert A."/>
        </authorList>
    </citation>
    <scope>NUCLEOTIDE SEQUENCE</scope>
</reference>
<keyword evidence="8" id="KW-1015">Disulfide bond</keyword>
<keyword evidence="3" id="KW-0812">Transmembrane</keyword>
<evidence type="ECO:0000313" key="12">
    <source>
        <dbReference type="EMBL" id="CAI9602222.1"/>
    </source>
</evidence>
<protein>
    <recommendedName>
        <fullName evidence="11">Fibronectin type-III domain-containing protein</fullName>
    </recommendedName>
</protein>